<dbReference type="EMBL" id="CAIT01000010">
    <property type="protein sequence ID" value="CCH56976.1"/>
    <property type="molecule type" value="Genomic_DNA"/>
</dbReference>
<organism evidence="1 2">
    <name type="scientific">Fibrisoma limi BUZ 3</name>
    <dbReference type="NCBI Taxonomy" id="1185876"/>
    <lineage>
        <taxon>Bacteria</taxon>
        <taxon>Pseudomonadati</taxon>
        <taxon>Bacteroidota</taxon>
        <taxon>Cytophagia</taxon>
        <taxon>Cytophagales</taxon>
        <taxon>Spirosomataceae</taxon>
        <taxon>Fibrisoma</taxon>
    </lineage>
</organism>
<accession>I2GSU7</accession>
<dbReference type="RefSeq" id="WP_009285537.1">
    <property type="nucleotide sequence ID" value="NZ_CAIT01000010.1"/>
</dbReference>
<dbReference type="Proteomes" id="UP000009309">
    <property type="component" value="Unassembled WGS sequence"/>
</dbReference>
<protein>
    <submittedName>
        <fullName evidence="1">Uncharacterized protein</fullName>
    </submittedName>
</protein>
<gene>
    <name evidence="1" type="ORF">BN8_06367</name>
</gene>
<comment type="caution">
    <text evidence="1">The sequence shown here is derived from an EMBL/GenBank/DDBJ whole genome shotgun (WGS) entry which is preliminary data.</text>
</comment>
<reference evidence="1 2" key="1">
    <citation type="journal article" date="2012" name="J. Bacteriol.">
        <title>Genome Sequence of the Filamentous Bacterium Fibrisoma limi BUZ 3T.</title>
        <authorList>
            <person name="Filippini M."/>
            <person name="Qi W."/>
            <person name="Jaenicke S."/>
            <person name="Goesmann A."/>
            <person name="Smits T.H."/>
            <person name="Bagheri H.C."/>
        </authorList>
    </citation>
    <scope>NUCLEOTIDE SEQUENCE [LARGE SCALE GENOMIC DNA]</scope>
    <source>
        <strain evidence="2">BUZ 3T</strain>
    </source>
</reference>
<name>I2GSU7_9BACT</name>
<sequence length="51" mass="5850">MELLERSLLKNQAFTNLEELTALLAEVKRLEADPELGQAFFHDEEVAFITD</sequence>
<dbReference type="AlphaFoldDB" id="I2GSU7"/>
<proteinExistence type="predicted"/>
<evidence type="ECO:0000313" key="1">
    <source>
        <dbReference type="EMBL" id="CCH56976.1"/>
    </source>
</evidence>
<keyword evidence="2" id="KW-1185">Reference proteome</keyword>
<evidence type="ECO:0000313" key="2">
    <source>
        <dbReference type="Proteomes" id="UP000009309"/>
    </source>
</evidence>